<accession>A0A1F7Y0X6</accession>
<proteinExistence type="predicted"/>
<dbReference type="AlphaFoldDB" id="A0A1F7Y0X6"/>
<reference evidence="1 2" key="1">
    <citation type="journal article" date="2016" name="Nat. Commun.">
        <title>Thousands of microbial genomes shed light on interconnected biogeochemical processes in an aquifer system.</title>
        <authorList>
            <person name="Anantharaman K."/>
            <person name="Brown C.T."/>
            <person name="Hug L.A."/>
            <person name="Sharon I."/>
            <person name="Castelle C.J."/>
            <person name="Probst A.J."/>
            <person name="Thomas B.C."/>
            <person name="Singh A."/>
            <person name="Wilkins M.J."/>
            <person name="Karaoz U."/>
            <person name="Brodie E.L."/>
            <person name="Williams K.H."/>
            <person name="Hubbard S.S."/>
            <person name="Banfield J.F."/>
        </authorList>
    </citation>
    <scope>NUCLEOTIDE SEQUENCE [LARGE SCALE GENOMIC DNA]</scope>
</reference>
<evidence type="ECO:0000313" key="2">
    <source>
        <dbReference type="Proteomes" id="UP000176741"/>
    </source>
</evidence>
<protein>
    <submittedName>
        <fullName evidence="1">Uncharacterized protein</fullName>
    </submittedName>
</protein>
<comment type="caution">
    <text evidence="1">The sequence shown here is derived from an EMBL/GenBank/DDBJ whole genome shotgun (WGS) entry which is preliminary data.</text>
</comment>
<dbReference type="EMBL" id="MGGD01000023">
    <property type="protein sequence ID" value="OGM20943.1"/>
    <property type="molecule type" value="Genomic_DNA"/>
</dbReference>
<organism evidence="1 2">
    <name type="scientific">Candidatus Woesebacteria bacterium RIFCSPHIGHO2_01_FULL_38_26b</name>
    <dbReference type="NCBI Taxonomy" id="1802491"/>
    <lineage>
        <taxon>Bacteria</taxon>
        <taxon>Candidatus Woeseibacteriota</taxon>
    </lineage>
</organism>
<gene>
    <name evidence="1" type="ORF">A2771_04300</name>
</gene>
<name>A0A1F7Y0X6_9BACT</name>
<sequence length="82" mass="9509">MIQQPQKNPCIRCGKDRITVDVHKEKIGGSLVTSTKTACPDSECQALVDLLLEKERLQRERLVNMNQQHIFRRGRKKTKNIH</sequence>
<dbReference type="Proteomes" id="UP000176741">
    <property type="component" value="Unassembled WGS sequence"/>
</dbReference>
<evidence type="ECO:0000313" key="1">
    <source>
        <dbReference type="EMBL" id="OGM20943.1"/>
    </source>
</evidence>